<dbReference type="GO" id="GO:0007030">
    <property type="term" value="P:Golgi organization"/>
    <property type="evidence" value="ECO:0007669"/>
    <property type="project" value="Ensembl"/>
</dbReference>
<feature type="domain" description="TPPC8 third Ig-like" evidence="4">
    <location>
        <begin position="1085"/>
        <end position="1255"/>
    </location>
</feature>
<dbReference type="GO" id="GO:0032964">
    <property type="term" value="P:collagen biosynthetic process"/>
    <property type="evidence" value="ECO:0007669"/>
    <property type="project" value="Ensembl"/>
</dbReference>
<feature type="domain" description="TPPC8 first Ig-like" evidence="3">
    <location>
        <begin position="725"/>
        <end position="942"/>
    </location>
</feature>
<dbReference type="Pfam" id="PF24545">
    <property type="entry name" value="Ig_TPPC8_1st"/>
    <property type="match status" value="1"/>
</dbReference>
<dbReference type="GO" id="GO:1990072">
    <property type="term" value="C:TRAPPIII protein complex"/>
    <property type="evidence" value="ECO:0007669"/>
    <property type="project" value="TreeGrafter"/>
</dbReference>
<keyword evidence="6" id="KW-1185">Reference proteome</keyword>
<dbReference type="InterPro" id="IPR057651">
    <property type="entry name" value="Ig_TPPC8_C"/>
</dbReference>
<dbReference type="Proteomes" id="UP000694559">
    <property type="component" value="Unplaced"/>
</dbReference>
<reference evidence="5" key="2">
    <citation type="submission" date="2025-09" db="UniProtKB">
        <authorList>
            <consortium name="Ensembl"/>
        </authorList>
    </citation>
    <scope>IDENTIFICATION</scope>
</reference>
<accession>A0A8C6Y126</accession>
<protein>
    <submittedName>
        <fullName evidence="5">Trafficking protein particle complex subunit 8</fullName>
    </submittedName>
</protein>
<name>A0A8C6Y126_NAJNA</name>
<dbReference type="PANTHER" id="PTHR12975">
    <property type="entry name" value="TRANSPORT PROTEIN TRAPP"/>
    <property type="match status" value="1"/>
</dbReference>
<sequence>MAQRVQSVQEFLQDSFVPLVAALCSEEAERITRKNNLGFCELVKPFCRLTSEVHMRDPNNQLHIIKNLKIAVNNIITQPPQPGAIRKILNDVVTVSQPAEGLLANVITAGDYDLNISDHSVKASVPWYSSWKDTLMGLNTSTFYSATTPWFEAYRESFLQSMPASDHEFLNHYVACMLVVSSSESEPVEQFLKLSQEQHRIQHSNEYSYPKWFIPNTLKYYVLLHDVSIGEEQRADSVYEEMKQRYGTQGCYLLKINSRVSNRGTDEQIPDPWSQYLQKNIIQTQELYEDGTCTVISNKNSDHFIPLDELDNDSKDGLSNNFKTHPLQLDHASDSSCFDGTDYIKPNLSMHESKKSNIWTPHGTCLTLTDHDRIRQFIQEFTFRGLLPHIEKTIRQLNDQLISRKGLSRSLFSATKKWFTGGKVPEKGVNELKSTSGLLYSPEAPELQIRKMADLCFLVQHYELAYSCYHTAKKDFLNDQAMLYAAGALEMAAVSAFLQPGAPRPYPAHYMETAIQTYRDICKNMLLAERCVLLSAEILKSQTKYSEAAALLIRLTSEDSDLRSALLLEQAAHCFINMKNPMVRKFAFHMILAGHRYSKAGQKKHALRCYCQAMQVYKGKGWSLAEDHINFTIGRQSFTLRQLDNAISAFRHILINDSKQTAAQQGAFLREYLYVYKNISQLSPDGPLPQLPLPYINNSETRVFFGYDRRPAEGEKQAATHISLDQEYVSEFSQQWKELEEQVVSTVNRGTTLPNFQPTQYCLNRYSDNSRFPLAVVEEPITVEVAFRNPLKVPLLLSDLSLLWKFQPKDFNSKNNGETNEFETCGKDTIGVEVISEFLINSEETKMARLKLFPHQTGELHILGVVYNLGTMQGTTVLDGLDSSIGLLRGKNIILLKCLCEGRTKEEKTSIKYGPDRRLDPIITEEMPLLEVFFINFPTLLLCGEIRKTYVEFMNVSKCPLTGVKVVSKQPEFFTFGSKDAVLSPLSPTASEHCSAYKTVVTHSTSVCSLISSAVASEFGVGTGSQPEIIDVPLPDSVLLPGVSVQLPMWLRGPDEEGVHEINFLFYYESIRKHSKMCHRVLRHTAVICTSRSLTVRSTVYRSNALEDEKGEGDNMLVFVDVENINTSEAGVKEFHIVQVSSNSKNWKLQKSINFSEDKDIKLANREKGKLCLKAVRCKHPVENYTFADVVFGNEQIISSTSPCTQQSSLQGSCDNAVRQIQKCSEVDLNIIVLWKAYVVEDNKQLILEGQHHVCLNAVGKDAFSLPQKQESTEIGLSNLFRPENTTISSRPSVEQFSNLIKTSLHYPETFNHSFNRKSLCIVPVTLLLSNCSEADVDVIIDLRHKTTSLSKYTGETQKIRISCKSSFISVMQLKR</sequence>
<evidence type="ECO:0000259" key="4">
    <source>
        <dbReference type="Pfam" id="PF24546"/>
    </source>
</evidence>
<dbReference type="InterPro" id="IPR058540">
    <property type="entry name" value="Ig_TPPC8_3rd"/>
</dbReference>
<dbReference type="SUPFAM" id="SSF48452">
    <property type="entry name" value="TPR-like"/>
    <property type="match status" value="1"/>
</dbReference>
<dbReference type="InterPro" id="IPR058538">
    <property type="entry name" value="Ig_TPPC8_2nd"/>
</dbReference>
<dbReference type="Pfam" id="PF24546">
    <property type="entry name" value="Ig_TPPC8_3rd"/>
    <property type="match status" value="1"/>
</dbReference>
<feature type="domain" description="TPPC8 C-terminal Ig-like" evidence="1">
    <location>
        <begin position="1300"/>
        <end position="1354"/>
    </location>
</feature>
<gene>
    <name evidence="5" type="primary">TRAPPC8</name>
</gene>
<dbReference type="Pfam" id="PF24544">
    <property type="entry name" value="Ig_TPPC8_2nd"/>
    <property type="match status" value="1"/>
</dbReference>
<dbReference type="Pfam" id="PF24542">
    <property type="entry name" value="Ig_TPPC8_C"/>
    <property type="match status" value="1"/>
</dbReference>
<dbReference type="Ensembl" id="ENSNNAT00000024015.1">
    <property type="protein sequence ID" value="ENSNNAP00000022910.1"/>
    <property type="gene ID" value="ENSNNAG00000015059.1"/>
</dbReference>
<dbReference type="Pfam" id="PF12739">
    <property type="entry name" value="TRAPPC-Trs85"/>
    <property type="match status" value="1"/>
</dbReference>
<evidence type="ECO:0000313" key="6">
    <source>
        <dbReference type="Proteomes" id="UP000694559"/>
    </source>
</evidence>
<proteinExistence type="predicted"/>
<dbReference type="OMA" id="GHTISMW"/>
<organism evidence="5 6">
    <name type="scientific">Naja naja</name>
    <name type="common">Indian cobra</name>
    <dbReference type="NCBI Taxonomy" id="35670"/>
    <lineage>
        <taxon>Eukaryota</taxon>
        <taxon>Metazoa</taxon>
        <taxon>Chordata</taxon>
        <taxon>Craniata</taxon>
        <taxon>Vertebrata</taxon>
        <taxon>Euteleostomi</taxon>
        <taxon>Lepidosauria</taxon>
        <taxon>Squamata</taxon>
        <taxon>Bifurcata</taxon>
        <taxon>Unidentata</taxon>
        <taxon>Episquamata</taxon>
        <taxon>Toxicofera</taxon>
        <taxon>Serpentes</taxon>
        <taxon>Colubroidea</taxon>
        <taxon>Elapidae</taxon>
        <taxon>Elapinae</taxon>
        <taxon>Naja</taxon>
    </lineage>
</organism>
<dbReference type="InterPro" id="IPR011990">
    <property type="entry name" value="TPR-like_helical_dom_sf"/>
</dbReference>
<dbReference type="PANTHER" id="PTHR12975:SF6">
    <property type="entry name" value="TRAFFICKING PROTEIN PARTICLE COMPLEX SUBUNIT 8"/>
    <property type="match status" value="1"/>
</dbReference>
<evidence type="ECO:0000259" key="3">
    <source>
        <dbReference type="Pfam" id="PF24545"/>
    </source>
</evidence>
<feature type="domain" description="TPPC8 second Ig-like" evidence="2">
    <location>
        <begin position="943"/>
        <end position="1082"/>
    </location>
</feature>
<dbReference type="GeneTree" id="ENSGT00390000000568"/>
<reference evidence="5" key="1">
    <citation type="submission" date="2025-08" db="UniProtKB">
        <authorList>
            <consortium name="Ensembl"/>
        </authorList>
    </citation>
    <scope>IDENTIFICATION</scope>
</reference>
<evidence type="ECO:0000313" key="5">
    <source>
        <dbReference type="Ensembl" id="ENSNNAP00000022910.1"/>
    </source>
</evidence>
<evidence type="ECO:0000259" key="2">
    <source>
        <dbReference type="Pfam" id="PF24544"/>
    </source>
</evidence>
<evidence type="ECO:0000259" key="1">
    <source>
        <dbReference type="Pfam" id="PF24542"/>
    </source>
</evidence>
<dbReference type="OrthoDB" id="203724at2759"/>
<dbReference type="InterPro" id="IPR024420">
    <property type="entry name" value="TRAPP_III_complex_Trs85"/>
</dbReference>
<dbReference type="InterPro" id="IPR058541">
    <property type="entry name" value="Ig_TPPC8_1st"/>
</dbReference>